<keyword evidence="3" id="KW-0488">Methylation</keyword>
<comment type="caution">
    <text evidence="13">The sequence shown here is derived from an EMBL/GenBank/DDBJ whole genome shotgun (WGS) entry which is preliminary data.</text>
</comment>
<dbReference type="PROSITE" id="PS50111">
    <property type="entry name" value="CHEMOTAXIS_TRANSDUC_2"/>
    <property type="match status" value="1"/>
</dbReference>
<keyword evidence="14" id="KW-1185">Reference proteome</keyword>
<dbReference type="Pfam" id="PF00015">
    <property type="entry name" value="MCPsignal"/>
    <property type="match status" value="1"/>
</dbReference>
<dbReference type="PRINTS" id="PR00260">
    <property type="entry name" value="CHEMTRNSDUCR"/>
</dbReference>
<protein>
    <submittedName>
        <fullName evidence="13">Methyl-accepting chemotaxis protein</fullName>
    </submittedName>
</protein>
<dbReference type="InterPro" id="IPR004090">
    <property type="entry name" value="Chemotax_Me-accpt_rcpt"/>
</dbReference>
<dbReference type="EMBL" id="BMDE01000003">
    <property type="protein sequence ID" value="GGH91115.1"/>
    <property type="molecule type" value="Genomic_DNA"/>
</dbReference>
<evidence type="ECO:0000256" key="4">
    <source>
        <dbReference type="ARBA" id="ARBA00022692"/>
    </source>
</evidence>
<dbReference type="SUPFAM" id="SSF58104">
    <property type="entry name" value="Methyl-accepting chemotaxis protein (MCP) signaling domain"/>
    <property type="match status" value="1"/>
</dbReference>
<keyword evidence="6 11" id="KW-0472">Membrane</keyword>
<evidence type="ECO:0000256" key="11">
    <source>
        <dbReference type="SAM" id="Phobius"/>
    </source>
</evidence>
<evidence type="ECO:0000256" key="10">
    <source>
        <dbReference type="SAM" id="Coils"/>
    </source>
</evidence>
<evidence type="ECO:0000256" key="9">
    <source>
        <dbReference type="PROSITE-ProRule" id="PRU00284"/>
    </source>
</evidence>
<evidence type="ECO:0000313" key="13">
    <source>
        <dbReference type="EMBL" id="GGH91115.1"/>
    </source>
</evidence>
<comment type="similarity">
    <text evidence="8">Belongs to the methyl-accepting chemotaxis (MCP) protein family.</text>
</comment>
<feature type="coiled-coil region" evidence="10">
    <location>
        <begin position="68"/>
        <end position="95"/>
    </location>
</feature>
<keyword evidence="4 11" id="KW-0812">Transmembrane</keyword>
<evidence type="ECO:0000256" key="7">
    <source>
        <dbReference type="ARBA" id="ARBA00023224"/>
    </source>
</evidence>
<dbReference type="Proteomes" id="UP000655550">
    <property type="component" value="Unassembled WGS sequence"/>
</dbReference>
<comment type="subcellular location">
    <subcellularLocation>
        <location evidence="1">Cell membrane</location>
    </subcellularLocation>
</comment>
<evidence type="ECO:0000256" key="8">
    <source>
        <dbReference type="ARBA" id="ARBA00029447"/>
    </source>
</evidence>
<dbReference type="RefSeq" id="WP_371870520.1">
    <property type="nucleotide sequence ID" value="NZ_BMDE01000003.1"/>
</dbReference>
<reference evidence="14" key="1">
    <citation type="journal article" date="2019" name="Int. J. Syst. Evol. Microbiol.">
        <title>The Global Catalogue of Microorganisms (GCM) 10K type strain sequencing project: providing services to taxonomists for standard genome sequencing and annotation.</title>
        <authorList>
            <consortium name="The Broad Institute Genomics Platform"/>
            <consortium name="The Broad Institute Genome Sequencing Center for Infectious Disease"/>
            <person name="Wu L."/>
            <person name="Ma J."/>
        </authorList>
    </citation>
    <scope>NUCLEOTIDE SEQUENCE [LARGE SCALE GENOMIC DNA]</scope>
    <source>
        <strain evidence="14">CCM 8778</strain>
    </source>
</reference>
<dbReference type="Gene3D" id="1.10.287.950">
    <property type="entry name" value="Methyl-accepting chemotaxis protein"/>
    <property type="match status" value="1"/>
</dbReference>
<keyword evidence="10" id="KW-0175">Coiled coil</keyword>
<feature type="transmembrane region" description="Helical" evidence="11">
    <location>
        <begin position="21"/>
        <end position="42"/>
    </location>
</feature>
<proteinExistence type="inferred from homology"/>
<keyword evidence="5 11" id="KW-1133">Transmembrane helix</keyword>
<feature type="transmembrane region" description="Helical" evidence="11">
    <location>
        <begin position="48"/>
        <end position="68"/>
    </location>
</feature>
<accession>A0ABQ2AGM2</accession>
<evidence type="ECO:0000256" key="6">
    <source>
        <dbReference type="ARBA" id="ARBA00023136"/>
    </source>
</evidence>
<sequence length="411" mass="44244">MPSQASFPVDSRPAGNHQASSMVLLGPLVALGLVACGFLLALGGANTATAGATLCLLALAALACRMVLRGHRQALAQLQEHLDREQQAQQLTQQQATSRGLQAVCLRAMPIWSQQVESSREQTEEAIVALTARFAGLYDKLQEAVQTSQQAAGNLATDHQDGVLGVMAHSESALTKVIDRLKAAQSSRDELLQQVRGLTGYTGELRSMATEVAAIAAQTNLLALNAAIEAARAGEAGRGFAVVADAVRSLSSLSSQTGQKMSATVDIINNAIQQLVEVAGNTADNDNHSIRSSEESIQHVLDRFHGITQSLCQSTELLQQESVGIRDEISEVMVALQFQDRVSQILAHVRKNMEALHSHLQDCLEQPEMLQQIDADAWLADMALTYATTEQRQIHHGQALDNSREQAITFF</sequence>
<feature type="domain" description="Methyl-accepting transducer" evidence="12">
    <location>
        <begin position="121"/>
        <end position="354"/>
    </location>
</feature>
<name>A0ABQ2AGM2_9PSED</name>
<dbReference type="InterPro" id="IPR004089">
    <property type="entry name" value="MCPsignal_dom"/>
</dbReference>
<evidence type="ECO:0000256" key="2">
    <source>
        <dbReference type="ARBA" id="ARBA00022475"/>
    </source>
</evidence>
<dbReference type="PANTHER" id="PTHR32089:SF112">
    <property type="entry name" value="LYSOZYME-LIKE PROTEIN-RELATED"/>
    <property type="match status" value="1"/>
</dbReference>
<evidence type="ECO:0000256" key="3">
    <source>
        <dbReference type="ARBA" id="ARBA00022481"/>
    </source>
</evidence>
<keyword evidence="2" id="KW-1003">Cell membrane</keyword>
<organism evidence="13 14">
    <name type="scientific">Pseudomonas fluvialis</name>
    <dbReference type="NCBI Taxonomy" id="1793966"/>
    <lineage>
        <taxon>Bacteria</taxon>
        <taxon>Pseudomonadati</taxon>
        <taxon>Pseudomonadota</taxon>
        <taxon>Gammaproteobacteria</taxon>
        <taxon>Pseudomonadales</taxon>
        <taxon>Pseudomonadaceae</taxon>
        <taxon>Pseudomonas</taxon>
    </lineage>
</organism>
<keyword evidence="7 9" id="KW-0807">Transducer</keyword>
<evidence type="ECO:0000256" key="1">
    <source>
        <dbReference type="ARBA" id="ARBA00004236"/>
    </source>
</evidence>
<evidence type="ECO:0000259" key="12">
    <source>
        <dbReference type="PROSITE" id="PS50111"/>
    </source>
</evidence>
<dbReference type="PANTHER" id="PTHR32089">
    <property type="entry name" value="METHYL-ACCEPTING CHEMOTAXIS PROTEIN MCPB"/>
    <property type="match status" value="1"/>
</dbReference>
<dbReference type="SMART" id="SM00283">
    <property type="entry name" value="MA"/>
    <property type="match status" value="1"/>
</dbReference>
<evidence type="ECO:0000256" key="5">
    <source>
        <dbReference type="ARBA" id="ARBA00022989"/>
    </source>
</evidence>
<gene>
    <name evidence="13" type="ORF">GCM10007363_10220</name>
</gene>
<evidence type="ECO:0000313" key="14">
    <source>
        <dbReference type="Proteomes" id="UP000655550"/>
    </source>
</evidence>